<evidence type="ECO:0000256" key="1">
    <source>
        <dbReference type="ARBA" id="ARBA00004123"/>
    </source>
</evidence>
<dbReference type="InterPro" id="IPR039462">
    <property type="entry name" value="Nup159/Nup146_N"/>
</dbReference>
<dbReference type="GeneID" id="54779546"/>
<dbReference type="InterPro" id="IPR036322">
    <property type="entry name" value="WD40_repeat_dom_sf"/>
</dbReference>
<dbReference type="AlphaFoldDB" id="A0A642UY51"/>
<proteinExistence type="predicted"/>
<dbReference type="EMBL" id="SWFT01000030">
    <property type="protein sequence ID" value="KAA8906829.1"/>
    <property type="molecule type" value="Genomic_DNA"/>
</dbReference>
<keyword evidence="2" id="KW-0813">Transport</keyword>
<evidence type="ECO:0000256" key="3">
    <source>
        <dbReference type="ARBA" id="ARBA00023242"/>
    </source>
</evidence>
<evidence type="ECO:0000256" key="2">
    <source>
        <dbReference type="ARBA" id="ARBA00022448"/>
    </source>
</evidence>
<dbReference type="SUPFAM" id="SSF50978">
    <property type="entry name" value="WD40 repeat-like"/>
    <property type="match status" value="1"/>
</dbReference>
<feature type="compositionally biased region" description="Basic and acidic residues" evidence="5">
    <location>
        <begin position="36"/>
        <end position="56"/>
    </location>
</feature>
<name>A0A642UY51_DIURU</name>
<evidence type="ECO:0000313" key="7">
    <source>
        <dbReference type="EMBL" id="KAA8906829.1"/>
    </source>
</evidence>
<accession>A0A642UY51</accession>
<evidence type="ECO:0000256" key="4">
    <source>
        <dbReference type="PROSITE-ProRule" id="PRU00221"/>
    </source>
</evidence>
<dbReference type="Pfam" id="PF16755">
    <property type="entry name" value="Beta-prop_NUP159_NUP214"/>
    <property type="match status" value="1"/>
</dbReference>
<dbReference type="Proteomes" id="UP000449547">
    <property type="component" value="Unassembled WGS sequence"/>
</dbReference>
<dbReference type="GO" id="GO:0005634">
    <property type="term" value="C:nucleus"/>
    <property type="evidence" value="ECO:0007669"/>
    <property type="project" value="UniProtKB-SubCell"/>
</dbReference>
<dbReference type="PANTHER" id="PTHR19879">
    <property type="entry name" value="TRANSCRIPTION INITIATION FACTOR TFIID"/>
    <property type="match status" value="1"/>
</dbReference>
<dbReference type="RefSeq" id="XP_034014305.1">
    <property type="nucleotide sequence ID" value="XM_034159191.1"/>
</dbReference>
<dbReference type="Gene3D" id="2.130.10.10">
    <property type="entry name" value="YVTN repeat-like/Quinoprotein amine dehydrogenase"/>
    <property type="match status" value="1"/>
</dbReference>
<keyword evidence="3" id="KW-0539">Nucleus</keyword>
<dbReference type="PROSITE" id="PS50294">
    <property type="entry name" value="WD_REPEATS_REGION"/>
    <property type="match status" value="1"/>
</dbReference>
<dbReference type="VEuPathDB" id="FungiDB:DIURU_000893"/>
<dbReference type="PANTHER" id="PTHR19879:SF9">
    <property type="entry name" value="TRANSCRIPTION INITIATION FACTOR TFIID SUBUNIT 5"/>
    <property type="match status" value="1"/>
</dbReference>
<dbReference type="InterPro" id="IPR001680">
    <property type="entry name" value="WD40_rpt"/>
</dbReference>
<feature type="domain" description="Nucleoporin Nup159/Nup146 N-terminal" evidence="6">
    <location>
        <begin position="246"/>
        <end position="384"/>
    </location>
</feature>
<evidence type="ECO:0000259" key="6">
    <source>
        <dbReference type="Pfam" id="PF16755"/>
    </source>
</evidence>
<dbReference type="Pfam" id="PF00400">
    <property type="entry name" value="WD40"/>
    <property type="match status" value="1"/>
</dbReference>
<evidence type="ECO:0000256" key="5">
    <source>
        <dbReference type="SAM" id="MobiDB-lite"/>
    </source>
</evidence>
<evidence type="ECO:0000313" key="8">
    <source>
        <dbReference type="Proteomes" id="UP000449547"/>
    </source>
</evidence>
<organism evidence="7 8">
    <name type="scientific">Diutina rugosa</name>
    <name type="common">Yeast</name>
    <name type="synonym">Candida rugosa</name>
    <dbReference type="NCBI Taxonomy" id="5481"/>
    <lineage>
        <taxon>Eukaryota</taxon>
        <taxon>Fungi</taxon>
        <taxon>Dikarya</taxon>
        <taxon>Ascomycota</taxon>
        <taxon>Saccharomycotina</taxon>
        <taxon>Pichiomycetes</taxon>
        <taxon>Debaryomycetaceae</taxon>
        <taxon>Diutina</taxon>
    </lineage>
</organism>
<dbReference type="SMART" id="SM00320">
    <property type="entry name" value="WD40"/>
    <property type="match status" value="7"/>
</dbReference>
<dbReference type="CDD" id="cd00200">
    <property type="entry name" value="WD40"/>
    <property type="match status" value="1"/>
</dbReference>
<dbReference type="PROSITE" id="PS50082">
    <property type="entry name" value="WD_REPEATS_2"/>
    <property type="match status" value="4"/>
</dbReference>
<dbReference type="OrthoDB" id="17410at2759"/>
<dbReference type="InterPro" id="IPR015943">
    <property type="entry name" value="WD40/YVTN_repeat-like_dom_sf"/>
</dbReference>
<feature type="repeat" description="WD" evidence="4">
    <location>
        <begin position="416"/>
        <end position="448"/>
    </location>
</feature>
<sequence length="685" mass="75621">MSSNADTPFHELSFIPLSESSERSSGNDCQPDDDSERNTPTDQQKESQRHTEETVRRLQSDLNELNSQNVELEGANAYVQLGHAILTAIHENPTIHAFVSTITDTLSSPNNSSTSTGVPVSQSTASVAPGSLSLQAGSSNVFNAAYRAFHGKPTPSFIDHAKPHSSYVKINNEHDLWYNPELKRDLDIQLLHQFEFLRKVDCVGLSKDGKVIAVGCTTTTYLYSIQSYKHVARLTVDDDCHTAGSSRINSLCFSPDGNYLAIAKKMNIYIYDLKTLKMYKTLRCGDGEVVSLDYFPDGEKLLSGSKNGFVVVWTLETTEMVVDYHEKSVKSVSVSWDGKYYVVGFGDNTAGVWDADSELQVQFSDAKQYNRHRKQVLSVKFVDEKVLSCSTDGTAKLWNFLKMPNDQIFSYCEVTYKGHKGSVKSICSMPNIGCVMSGSQDGKVICWNKTTGHPRLMLQAHLKPVTSLMAVVKPGSSRGILITSSNEDCNVRVWEVDVVPISAPISESGVVNRCMTDELVKQASSNRTAHKPIGPRAAKKQALPASSSRAINISSRFKVAKKSAQQASSSSTPNTSTQINVTENLARFERIDWTVFPIQAEHVLPAGTRIDGQAGATLKKLCTRRLSVKPRYHFEDMQDQMVKVTITLNDHQLSSARATLRSDAESLAAMAITKYPAAREIIFEE</sequence>
<feature type="repeat" description="WD" evidence="4">
    <location>
        <begin position="322"/>
        <end position="363"/>
    </location>
</feature>
<feature type="region of interest" description="Disordered" evidence="5">
    <location>
        <begin position="523"/>
        <end position="547"/>
    </location>
</feature>
<protein>
    <recommendedName>
        <fullName evidence="6">Nucleoporin Nup159/Nup146 N-terminal domain-containing protein</fullName>
    </recommendedName>
</protein>
<reference evidence="7 8" key="1">
    <citation type="submission" date="2019-07" db="EMBL/GenBank/DDBJ databases">
        <title>Genome assembly of two rare yeast pathogens: Diutina rugosa and Trichomonascus ciferrii.</title>
        <authorList>
            <person name="Mixao V."/>
            <person name="Saus E."/>
            <person name="Hansen A."/>
            <person name="Lass-Flor C."/>
            <person name="Gabaldon T."/>
        </authorList>
    </citation>
    <scope>NUCLEOTIDE SEQUENCE [LARGE SCALE GENOMIC DNA]</scope>
    <source>
        <strain evidence="7 8">CBS 613</strain>
    </source>
</reference>
<feature type="region of interest" description="Disordered" evidence="5">
    <location>
        <begin position="1"/>
        <end position="56"/>
    </location>
</feature>
<comment type="caution">
    <text evidence="7">The sequence shown here is derived from an EMBL/GenBank/DDBJ whole genome shotgun (WGS) entry which is preliminary data.</text>
</comment>
<feature type="repeat" description="WD" evidence="4">
    <location>
        <begin position="369"/>
        <end position="399"/>
    </location>
</feature>
<keyword evidence="4" id="KW-0853">WD repeat</keyword>
<keyword evidence="8" id="KW-1185">Reference proteome</keyword>
<gene>
    <name evidence="7" type="ORF">DIURU_000893</name>
</gene>
<comment type="subcellular location">
    <subcellularLocation>
        <location evidence="1">Nucleus</location>
    </subcellularLocation>
</comment>
<feature type="repeat" description="WD" evidence="4">
    <location>
        <begin position="282"/>
        <end position="323"/>
    </location>
</feature>